<proteinExistence type="predicted"/>
<keyword evidence="2" id="KW-1185">Reference proteome</keyword>
<sequence>MPFVPPFLCRLVGIKAGTGTKMSIQSVRSARRGHHAIGDECILHNVFSFDRPDAKIIVGQRSFIGKSHLVAAERIEVGDDVIISWGTTIVDHNSHATGWPDRKADVADWHQGKKDWSNITIAPVKIEDNVYWLQRHHSEGRYDRQGIGRWRRIRGNKRRGTLHYGRRQSCKGNRREIYQRVEHRAPAIYDIVRTAVFGANLRNSVRSLYFTHPFD</sequence>
<dbReference type="SUPFAM" id="SSF51161">
    <property type="entry name" value="Trimeric LpxA-like enzymes"/>
    <property type="match status" value="1"/>
</dbReference>
<reference evidence="1 2" key="1">
    <citation type="journal article" date="2015" name="Stand. Genomic Sci.">
        <title>Genomic Encyclopedia of Bacterial and Archaeal Type Strains, Phase III: the genomes of soil and plant-associated and newly described type strains.</title>
        <authorList>
            <person name="Whitman W.B."/>
            <person name="Woyke T."/>
            <person name="Klenk H.P."/>
            <person name="Zhou Y."/>
            <person name="Lilburn T.G."/>
            <person name="Beck B.J."/>
            <person name="De Vos P."/>
            <person name="Vandamme P."/>
            <person name="Eisen J.A."/>
            <person name="Garrity G."/>
            <person name="Hugenholtz P."/>
            <person name="Kyrpides N.C."/>
        </authorList>
    </citation>
    <scope>NUCLEOTIDE SEQUENCE [LARGE SCALE GENOMIC DNA]</scope>
    <source>
        <strain evidence="1 2">CGMCC 1.2546</strain>
    </source>
</reference>
<dbReference type="EMBL" id="VLKT01000101">
    <property type="protein sequence ID" value="TWI17813.1"/>
    <property type="molecule type" value="Genomic_DNA"/>
</dbReference>
<gene>
    <name evidence="1" type="ORF">IQ26_07450</name>
</gene>
<dbReference type="AlphaFoldDB" id="A0A562MD35"/>
<dbReference type="InterPro" id="IPR011004">
    <property type="entry name" value="Trimer_LpxA-like_sf"/>
</dbReference>
<evidence type="ECO:0000313" key="1">
    <source>
        <dbReference type="EMBL" id="TWI17813.1"/>
    </source>
</evidence>
<organism evidence="1 2">
    <name type="scientific">Mesorhizobium tianshanense</name>
    <dbReference type="NCBI Taxonomy" id="39844"/>
    <lineage>
        <taxon>Bacteria</taxon>
        <taxon>Pseudomonadati</taxon>
        <taxon>Pseudomonadota</taxon>
        <taxon>Alphaproteobacteria</taxon>
        <taxon>Hyphomicrobiales</taxon>
        <taxon>Phyllobacteriaceae</taxon>
        <taxon>Mesorhizobium</taxon>
    </lineage>
</organism>
<accession>A0A562MD35</accession>
<protein>
    <recommendedName>
        <fullName evidence="3">Transferase family hexapeptide repeat protein</fullName>
    </recommendedName>
</protein>
<evidence type="ECO:0000313" key="2">
    <source>
        <dbReference type="Proteomes" id="UP000317122"/>
    </source>
</evidence>
<comment type="caution">
    <text evidence="1">The sequence shown here is derived from an EMBL/GenBank/DDBJ whole genome shotgun (WGS) entry which is preliminary data.</text>
</comment>
<evidence type="ECO:0008006" key="3">
    <source>
        <dbReference type="Google" id="ProtNLM"/>
    </source>
</evidence>
<dbReference type="Proteomes" id="UP000317122">
    <property type="component" value="Unassembled WGS sequence"/>
</dbReference>
<name>A0A562MD35_9HYPH</name>
<dbReference type="Gene3D" id="2.160.10.10">
    <property type="entry name" value="Hexapeptide repeat proteins"/>
    <property type="match status" value="1"/>
</dbReference>